<evidence type="ECO:0000259" key="9">
    <source>
        <dbReference type="PROSITE" id="PS51384"/>
    </source>
</evidence>
<evidence type="ECO:0000256" key="4">
    <source>
        <dbReference type="ARBA" id="ARBA00022630"/>
    </source>
</evidence>
<dbReference type="GO" id="GO:0005739">
    <property type="term" value="C:mitochondrion"/>
    <property type="evidence" value="ECO:0007669"/>
    <property type="project" value="TreeGrafter"/>
</dbReference>
<evidence type="ECO:0000313" key="10">
    <source>
        <dbReference type="Proteomes" id="UP000504637"/>
    </source>
</evidence>
<keyword evidence="10" id="KW-1185">Reference proteome</keyword>
<feature type="binding site" evidence="8">
    <location>
        <position position="190"/>
    </location>
    <ligand>
        <name>FAD</name>
        <dbReference type="ChEBI" id="CHEBI:57692"/>
    </ligand>
</feature>
<dbReference type="GO" id="GO:0016020">
    <property type="term" value="C:membrane"/>
    <property type="evidence" value="ECO:0007669"/>
    <property type="project" value="UniProtKB-SubCell"/>
</dbReference>
<dbReference type="PANTHER" id="PTHR19370">
    <property type="entry name" value="NADH-CYTOCHROME B5 REDUCTASE"/>
    <property type="match status" value="1"/>
</dbReference>
<organism evidence="11">
    <name type="scientific">Dissoconium aciculare CBS 342.82</name>
    <dbReference type="NCBI Taxonomy" id="1314786"/>
    <lineage>
        <taxon>Eukaryota</taxon>
        <taxon>Fungi</taxon>
        <taxon>Dikarya</taxon>
        <taxon>Ascomycota</taxon>
        <taxon>Pezizomycotina</taxon>
        <taxon>Dothideomycetes</taxon>
        <taxon>Dothideomycetidae</taxon>
        <taxon>Mycosphaerellales</taxon>
        <taxon>Dissoconiaceae</taxon>
        <taxon>Dissoconium</taxon>
    </lineage>
</organism>
<reference evidence="11" key="1">
    <citation type="submission" date="2020-01" db="EMBL/GenBank/DDBJ databases">
        <authorList>
            <consortium name="DOE Joint Genome Institute"/>
            <person name="Haridas S."/>
            <person name="Albert R."/>
            <person name="Binder M."/>
            <person name="Bloem J."/>
            <person name="Labutti K."/>
            <person name="Salamov A."/>
            <person name="Andreopoulos B."/>
            <person name="Baker S.E."/>
            <person name="Barry K."/>
            <person name="Bills G."/>
            <person name="Bluhm B.H."/>
            <person name="Cannon C."/>
            <person name="Castanera R."/>
            <person name="Culley D.E."/>
            <person name="Daum C."/>
            <person name="Ezra D."/>
            <person name="Gonzalez J.B."/>
            <person name="Henrissat B."/>
            <person name="Kuo A."/>
            <person name="Liang C."/>
            <person name="Lipzen A."/>
            <person name="Lutzoni F."/>
            <person name="Magnuson J."/>
            <person name="Mondo S."/>
            <person name="Nolan M."/>
            <person name="Ohm R."/>
            <person name="Pangilinan J."/>
            <person name="Park H.-J."/>
            <person name="Ramirez L."/>
            <person name="Alfaro M."/>
            <person name="Sun H."/>
            <person name="Tritt A."/>
            <person name="Yoshinaga Y."/>
            <person name="Zwiers L.-H."/>
            <person name="Turgeon B.G."/>
            <person name="Goodwin S.B."/>
            <person name="Spatafora J.W."/>
            <person name="Crous P.W."/>
            <person name="Grigoriev I.V."/>
        </authorList>
    </citation>
    <scope>NUCLEOTIDE SEQUENCE</scope>
    <source>
        <strain evidence="11">CBS 342.82</strain>
    </source>
</reference>
<name>A0A6J3MHY8_9PEZI</name>
<keyword evidence="7" id="KW-0472">Membrane</keyword>
<dbReference type="GeneID" id="54361530"/>
<feature type="binding site" evidence="8">
    <location>
        <position position="180"/>
    </location>
    <ligand>
        <name>FAD</name>
        <dbReference type="ChEBI" id="CHEBI:57692"/>
    </ligand>
</feature>
<dbReference type="CDD" id="cd06183">
    <property type="entry name" value="cyt_b5_reduct_like"/>
    <property type="match status" value="1"/>
</dbReference>
<keyword evidence="6" id="KW-0560">Oxidoreductase</keyword>
<comment type="similarity">
    <text evidence="3">Belongs to the flavoprotein pyridine nucleotide cytochrome reductase family.</text>
</comment>
<comment type="subcellular location">
    <subcellularLocation>
        <location evidence="2">Membrane</location>
    </subcellularLocation>
</comment>
<dbReference type="InterPro" id="IPR008333">
    <property type="entry name" value="Cbr1-like_FAD-bd_dom"/>
</dbReference>
<sequence>MKKLSRPIINVFGAQGRQRNAACALRLPFARAIHATPRFGAESSLPVINEKSTTPQLVEQPQRGNEGSKARKRLQQFGTFTILFAAGWMLEDQRKAYFAPAGSSTTEFVKYTVVRKEVVSSTCTIFSLQSATKATIPATVPDAEWSINSVELKQPQLQIVRSYTCLPPNADQPEDELRFLIRREQRGEVSNYIHRLPIGAEVEIRGPHAEYVIPGDTQSAIFLAGGTGIAPALQAADVLDGEADLHILWAMRRREDCIGGLNDSRAETSRWTSWFKSRERAQSNATDMNAQAAEKGAMVAQLESLKRSFASYQKDQSRLSVDYFVDEENSFIDPARVKSIITDQTSKAKEKSPGRKIIFVSGPAGFISHWAGPKQWHQGQEIQGPLGGILSTFQLAGWEVVKL</sequence>
<evidence type="ECO:0000256" key="8">
    <source>
        <dbReference type="PIRSR" id="PIRSR601834-1"/>
    </source>
</evidence>
<dbReference type="Pfam" id="PF00970">
    <property type="entry name" value="FAD_binding_6"/>
    <property type="match status" value="1"/>
</dbReference>
<protein>
    <recommendedName>
        <fullName evidence="9">FAD-binding FR-type domain-containing protein</fullName>
    </recommendedName>
</protein>
<feature type="binding site" evidence="8">
    <location>
        <position position="189"/>
    </location>
    <ligand>
        <name>FAD</name>
        <dbReference type="ChEBI" id="CHEBI:57692"/>
    </ligand>
</feature>
<evidence type="ECO:0000256" key="5">
    <source>
        <dbReference type="ARBA" id="ARBA00022827"/>
    </source>
</evidence>
<gene>
    <name evidence="11" type="ORF">K489DRAFT_375645</name>
</gene>
<evidence type="ECO:0000256" key="2">
    <source>
        <dbReference type="ARBA" id="ARBA00004370"/>
    </source>
</evidence>
<evidence type="ECO:0000256" key="1">
    <source>
        <dbReference type="ARBA" id="ARBA00001974"/>
    </source>
</evidence>
<reference evidence="11" key="3">
    <citation type="submission" date="2025-08" db="UniProtKB">
        <authorList>
            <consortium name="RefSeq"/>
        </authorList>
    </citation>
    <scope>IDENTIFICATION</scope>
    <source>
        <strain evidence="11">CBS 342.82</strain>
    </source>
</reference>
<dbReference type="Gene3D" id="3.40.50.80">
    <property type="entry name" value="Nucleotide-binding domain of ferredoxin-NADP reductase (FNR) module"/>
    <property type="match status" value="1"/>
</dbReference>
<evidence type="ECO:0000256" key="6">
    <source>
        <dbReference type="ARBA" id="ARBA00023002"/>
    </source>
</evidence>
<dbReference type="Proteomes" id="UP000504637">
    <property type="component" value="Unplaced"/>
</dbReference>
<dbReference type="SUPFAM" id="SSF52343">
    <property type="entry name" value="Ferredoxin reductase-like, C-terminal NADP-linked domain"/>
    <property type="match status" value="1"/>
</dbReference>
<dbReference type="GO" id="GO:0016491">
    <property type="term" value="F:oxidoreductase activity"/>
    <property type="evidence" value="ECO:0007669"/>
    <property type="project" value="UniProtKB-KW"/>
</dbReference>
<evidence type="ECO:0000256" key="7">
    <source>
        <dbReference type="ARBA" id="ARBA00023136"/>
    </source>
</evidence>
<dbReference type="PANTHER" id="PTHR19370:SF189">
    <property type="entry name" value="CYTOCHROME C MITOCHONDRIAL IMPORT FACTOR CYC2"/>
    <property type="match status" value="1"/>
</dbReference>
<evidence type="ECO:0000313" key="11">
    <source>
        <dbReference type="RefSeq" id="XP_033464571.1"/>
    </source>
</evidence>
<comment type="cofactor">
    <cofactor evidence="1 8">
        <name>FAD</name>
        <dbReference type="ChEBI" id="CHEBI:57692"/>
    </cofactor>
</comment>
<keyword evidence="4 8" id="KW-0285">Flavoprotein</keyword>
<dbReference type="RefSeq" id="XP_033464571.1">
    <property type="nucleotide sequence ID" value="XM_033603730.1"/>
</dbReference>
<dbReference type="PROSITE" id="PS51384">
    <property type="entry name" value="FAD_FR"/>
    <property type="match status" value="1"/>
</dbReference>
<evidence type="ECO:0000256" key="3">
    <source>
        <dbReference type="ARBA" id="ARBA00006105"/>
    </source>
</evidence>
<dbReference type="Gene3D" id="2.40.30.10">
    <property type="entry name" value="Translation factors"/>
    <property type="match status" value="1"/>
</dbReference>
<dbReference type="OrthoDB" id="432685at2759"/>
<accession>A0A6J3MHY8</accession>
<feature type="domain" description="FAD-binding FR-type" evidence="9">
    <location>
        <begin position="106"/>
        <end position="214"/>
    </location>
</feature>
<proteinExistence type="inferred from homology"/>
<feature type="binding site" evidence="8">
    <location>
        <position position="161"/>
    </location>
    <ligand>
        <name>FAD</name>
        <dbReference type="ChEBI" id="CHEBI:57692"/>
    </ligand>
</feature>
<dbReference type="InterPro" id="IPR001834">
    <property type="entry name" value="CBR-like"/>
</dbReference>
<dbReference type="InterPro" id="IPR039261">
    <property type="entry name" value="FNR_nucleotide-bd"/>
</dbReference>
<dbReference type="InterPro" id="IPR017927">
    <property type="entry name" value="FAD-bd_FR_type"/>
</dbReference>
<reference evidence="11" key="2">
    <citation type="submission" date="2020-04" db="EMBL/GenBank/DDBJ databases">
        <authorList>
            <consortium name="NCBI Genome Project"/>
        </authorList>
    </citation>
    <scope>NUCLEOTIDE SEQUENCE</scope>
    <source>
        <strain evidence="11">CBS 342.82</strain>
    </source>
</reference>
<dbReference type="AlphaFoldDB" id="A0A6J3MHY8"/>
<keyword evidence="5 8" id="KW-0274">FAD</keyword>
<dbReference type="InterPro" id="IPR017938">
    <property type="entry name" value="Riboflavin_synthase-like_b-brl"/>
</dbReference>
<dbReference type="SUPFAM" id="SSF63380">
    <property type="entry name" value="Riboflavin synthase domain-like"/>
    <property type="match status" value="1"/>
</dbReference>
<feature type="binding site" evidence="8">
    <location>
        <position position="163"/>
    </location>
    <ligand>
        <name>FAD</name>
        <dbReference type="ChEBI" id="CHEBI:57692"/>
    </ligand>
</feature>